<dbReference type="Proteomes" id="UP000250140">
    <property type="component" value="Unassembled WGS sequence"/>
</dbReference>
<organism evidence="1 2">
    <name type="scientific">Glonium stellatum</name>
    <dbReference type="NCBI Taxonomy" id="574774"/>
    <lineage>
        <taxon>Eukaryota</taxon>
        <taxon>Fungi</taxon>
        <taxon>Dikarya</taxon>
        <taxon>Ascomycota</taxon>
        <taxon>Pezizomycotina</taxon>
        <taxon>Dothideomycetes</taxon>
        <taxon>Pleosporomycetidae</taxon>
        <taxon>Gloniales</taxon>
        <taxon>Gloniaceae</taxon>
        <taxon>Glonium</taxon>
    </lineage>
</organism>
<evidence type="ECO:0000313" key="1">
    <source>
        <dbReference type="EMBL" id="OCL04126.1"/>
    </source>
</evidence>
<accession>A0A8E2ESM5</accession>
<proteinExistence type="predicted"/>
<dbReference type="OrthoDB" id="3780863at2759"/>
<evidence type="ECO:0000313" key="2">
    <source>
        <dbReference type="Proteomes" id="UP000250140"/>
    </source>
</evidence>
<protein>
    <submittedName>
        <fullName evidence="1">Uncharacterized protein</fullName>
    </submittedName>
</protein>
<gene>
    <name evidence="1" type="ORF">AOQ84DRAFT_367782</name>
</gene>
<sequence>MPEIKATLDPEPYSQFDDMKLAVQAPEDLKDTVKYWFSKNNRLYVLSFLAFEKDTNKQKYRKYLLDLKGSKHDQYGMQLHLSGNVTEQTQVTRFDTAQQYTPDPADYFAFMSFPSENAYGEFLVSGRIMALREKIQFEGMVEEGMVLTREMMLPPKEQQINKIGWEYGNPYELYGEDWFGWSIRA</sequence>
<name>A0A8E2ESM5_9PEZI</name>
<reference evidence="1 2" key="1">
    <citation type="journal article" date="2016" name="Nat. Commun.">
        <title>Ectomycorrhizal ecology is imprinted in the genome of the dominant symbiotic fungus Cenococcum geophilum.</title>
        <authorList>
            <consortium name="DOE Joint Genome Institute"/>
            <person name="Peter M."/>
            <person name="Kohler A."/>
            <person name="Ohm R.A."/>
            <person name="Kuo A."/>
            <person name="Krutzmann J."/>
            <person name="Morin E."/>
            <person name="Arend M."/>
            <person name="Barry K.W."/>
            <person name="Binder M."/>
            <person name="Choi C."/>
            <person name="Clum A."/>
            <person name="Copeland A."/>
            <person name="Grisel N."/>
            <person name="Haridas S."/>
            <person name="Kipfer T."/>
            <person name="LaButti K."/>
            <person name="Lindquist E."/>
            <person name="Lipzen A."/>
            <person name="Maire R."/>
            <person name="Meier B."/>
            <person name="Mihaltcheva S."/>
            <person name="Molinier V."/>
            <person name="Murat C."/>
            <person name="Poggeler S."/>
            <person name="Quandt C.A."/>
            <person name="Sperisen C."/>
            <person name="Tritt A."/>
            <person name="Tisserant E."/>
            <person name="Crous P.W."/>
            <person name="Henrissat B."/>
            <person name="Nehls U."/>
            <person name="Egli S."/>
            <person name="Spatafora J.W."/>
            <person name="Grigoriev I.V."/>
            <person name="Martin F.M."/>
        </authorList>
    </citation>
    <scope>NUCLEOTIDE SEQUENCE [LARGE SCALE GENOMIC DNA]</scope>
    <source>
        <strain evidence="1 2">CBS 207.34</strain>
    </source>
</reference>
<dbReference type="EMBL" id="KV750597">
    <property type="protein sequence ID" value="OCL04126.1"/>
    <property type="molecule type" value="Genomic_DNA"/>
</dbReference>
<dbReference type="AlphaFoldDB" id="A0A8E2ESM5"/>
<keyword evidence="2" id="KW-1185">Reference proteome</keyword>